<dbReference type="Proteomes" id="UP000321532">
    <property type="component" value="Unassembled WGS sequence"/>
</dbReference>
<organism evidence="5 6">
    <name type="scientific">Adhaeribacter aerolatus</name>
    <dbReference type="NCBI Taxonomy" id="670289"/>
    <lineage>
        <taxon>Bacteria</taxon>
        <taxon>Pseudomonadati</taxon>
        <taxon>Bacteroidota</taxon>
        <taxon>Cytophagia</taxon>
        <taxon>Cytophagales</taxon>
        <taxon>Hymenobacteraceae</taxon>
        <taxon>Adhaeribacter</taxon>
    </lineage>
</organism>
<evidence type="ECO:0000256" key="1">
    <source>
        <dbReference type="ARBA" id="ARBA00022603"/>
    </source>
</evidence>
<evidence type="ECO:0000256" key="3">
    <source>
        <dbReference type="ARBA" id="ARBA00022691"/>
    </source>
</evidence>
<keyword evidence="2" id="KW-0808">Transferase</keyword>
<dbReference type="GO" id="GO:0008168">
    <property type="term" value="F:methyltransferase activity"/>
    <property type="evidence" value="ECO:0007669"/>
    <property type="project" value="UniProtKB-KW"/>
</dbReference>
<dbReference type="InterPro" id="IPR029063">
    <property type="entry name" value="SAM-dependent_MTases_sf"/>
</dbReference>
<gene>
    <name evidence="5" type="ORF">AAE02nite_26170</name>
</gene>
<proteinExistence type="predicted"/>
<accession>A0A512AZ02</accession>
<name>A0A512AZ02_9BACT</name>
<dbReference type="SUPFAM" id="SSF53335">
    <property type="entry name" value="S-adenosyl-L-methionine-dependent methyltransferases"/>
    <property type="match status" value="1"/>
</dbReference>
<dbReference type="GO" id="GO:0003723">
    <property type="term" value="F:RNA binding"/>
    <property type="evidence" value="ECO:0007669"/>
    <property type="project" value="UniProtKB-KW"/>
</dbReference>
<sequence>MDTIVYLKNMLRDKQVASFTPTSIFGIKKVCDKIDFRKKNVIIEYGPGTGVFTRYLLDNLTPDSTIILIERNVEFVNILQNAFRDPRLVIYHESAENVVELLARSSIKNADYIISGIPFSFLPHPLRNTIVKKSAECLRPGGKFLAYQTFFQLDKFLKDYLDMHFKKVRTEFCIRNAPPIRIFEAIK</sequence>
<keyword evidence="6" id="KW-1185">Reference proteome</keyword>
<comment type="caution">
    <text evidence="5">The sequence shown here is derived from an EMBL/GenBank/DDBJ whole genome shotgun (WGS) entry which is preliminary data.</text>
</comment>
<dbReference type="Pfam" id="PF00398">
    <property type="entry name" value="RrnaAD"/>
    <property type="match status" value="1"/>
</dbReference>
<dbReference type="EMBL" id="BJYS01000019">
    <property type="protein sequence ID" value="GEO04953.1"/>
    <property type="molecule type" value="Genomic_DNA"/>
</dbReference>
<evidence type="ECO:0000256" key="2">
    <source>
        <dbReference type="ARBA" id="ARBA00022679"/>
    </source>
</evidence>
<dbReference type="CDD" id="cd02440">
    <property type="entry name" value="AdoMet_MTases"/>
    <property type="match status" value="1"/>
</dbReference>
<dbReference type="RefSeq" id="WP_146898215.1">
    <property type="nucleotide sequence ID" value="NZ_BJYS01000019.1"/>
</dbReference>
<evidence type="ECO:0000256" key="4">
    <source>
        <dbReference type="ARBA" id="ARBA00022884"/>
    </source>
</evidence>
<dbReference type="AlphaFoldDB" id="A0A512AZ02"/>
<dbReference type="GO" id="GO:0032259">
    <property type="term" value="P:methylation"/>
    <property type="evidence" value="ECO:0007669"/>
    <property type="project" value="UniProtKB-KW"/>
</dbReference>
<keyword evidence="3" id="KW-0949">S-adenosyl-L-methionine</keyword>
<keyword evidence="4" id="KW-0694">RNA-binding</keyword>
<reference evidence="5 6" key="1">
    <citation type="submission" date="2019-07" db="EMBL/GenBank/DDBJ databases">
        <title>Whole genome shotgun sequence of Adhaeribacter aerolatus NBRC 106133.</title>
        <authorList>
            <person name="Hosoyama A."/>
            <person name="Uohara A."/>
            <person name="Ohji S."/>
            <person name="Ichikawa N."/>
        </authorList>
    </citation>
    <scope>NUCLEOTIDE SEQUENCE [LARGE SCALE GENOMIC DNA]</scope>
    <source>
        <strain evidence="5 6">NBRC 106133</strain>
    </source>
</reference>
<protein>
    <recommendedName>
        <fullName evidence="7">Methyltransferase domain-containing protein</fullName>
    </recommendedName>
</protein>
<evidence type="ECO:0008006" key="7">
    <source>
        <dbReference type="Google" id="ProtNLM"/>
    </source>
</evidence>
<dbReference type="Gene3D" id="3.40.50.150">
    <property type="entry name" value="Vaccinia Virus protein VP39"/>
    <property type="match status" value="1"/>
</dbReference>
<evidence type="ECO:0000313" key="6">
    <source>
        <dbReference type="Proteomes" id="UP000321532"/>
    </source>
</evidence>
<dbReference type="InterPro" id="IPR001737">
    <property type="entry name" value="KsgA/Erm"/>
</dbReference>
<evidence type="ECO:0000313" key="5">
    <source>
        <dbReference type="EMBL" id="GEO04953.1"/>
    </source>
</evidence>
<keyword evidence="1" id="KW-0489">Methyltransferase</keyword>
<dbReference type="OrthoDB" id="9805585at2"/>